<dbReference type="SUPFAM" id="SSF56300">
    <property type="entry name" value="Metallo-dependent phosphatases"/>
    <property type="match status" value="1"/>
</dbReference>
<dbReference type="InterPro" id="IPR029052">
    <property type="entry name" value="Metallo-depent_PP-like"/>
</dbReference>
<dbReference type="Gene3D" id="3.60.21.10">
    <property type="match status" value="1"/>
</dbReference>
<evidence type="ECO:0000313" key="2">
    <source>
        <dbReference type="EMBL" id="KKL89005.1"/>
    </source>
</evidence>
<name>A0A0F9I5C2_9ZZZZ</name>
<comment type="caution">
    <text evidence="2">The sequence shown here is derived from an EMBL/GenBank/DDBJ whole genome shotgun (WGS) entry which is preliminary data.</text>
</comment>
<dbReference type="InterPro" id="IPR011152">
    <property type="entry name" value="Pesterase_MJ0912"/>
</dbReference>
<dbReference type="Pfam" id="PF12850">
    <property type="entry name" value="Metallophos_2"/>
    <property type="match status" value="1"/>
</dbReference>
<evidence type="ECO:0000259" key="1">
    <source>
        <dbReference type="Pfam" id="PF12850"/>
    </source>
</evidence>
<dbReference type="CDD" id="cd00838">
    <property type="entry name" value="MPP_superfamily"/>
    <property type="match status" value="1"/>
</dbReference>
<proteinExistence type="predicted"/>
<dbReference type="PANTHER" id="PTHR42850:SF2">
    <property type="entry name" value="BLL5683 PROTEIN"/>
    <property type="match status" value="1"/>
</dbReference>
<dbReference type="EMBL" id="LAZR01020402">
    <property type="protein sequence ID" value="KKL89005.1"/>
    <property type="molecule type" value="Genomic_DNA"/>
</dbReference>
<dbReference type="InterPro" id="IPR024654">
    <property type="entry name" value="Calcineurin-like_PHP_lpxH"/>
</dbReference>
<feature type="domain" description="Calcineurin-like phosphoesterase" evidence="1">
    <location>
        <begin position="6"/>
        <end position="180"/>
    </location>
</feature>
<dbReference type="AlphaFoldDB" id="A0A0F9I5C2"/>
<dbReference type="InterPro" id="IPR050126">
    <property type="entry name" value="Ap4A_hydrolase"/>
</dbReference>
<sequence length="230" mass="25203">MRALLYDIHGNLAALDTVLEDARKRGARAFVLGGDYALFGARPEETVARLRELDAVWVRGNGERWTANPTDAPDLTLIQRSITDCRGRLGETLVGELVSLPEQTDVEGTLFCHASPDSDLETFAPQPDERDAGLLETTEQPTIVFGHSHVQFSRRAKGRLLVNPGSVGMPFDGDTRAAYALWAGGDKIELRRVAYDADSYADELHGRLAGELGDAVETLVRRVRQAAFVD</sequence>
<gene>
    <name evidence="2" type="ORF">LCGC14_1919010</name>
</gene>
<dbReference type="GO" id="GO:0016791">
    <property type="term" value="F:phosphatase activity"/>
    <property type="evidence" value="ECO:0007669"/>
    <property type="project" value="TreeGrafter"/>
</dbReference>
<dbReference type="GO" id="GO:0005737">
    <property type="term" value="C:cytoplasm"/>
    <property type="evidence" value="ECO:0007669"/>
    <property type="project" value="TreeGrafter"/>
</dbReference>
<accession>A0A0F9I5C2</accession>
<dbReference type="PANTHER" id="PTHR42850">
    <property type="entry name" value="METALLOPHOSPHOESTERASE"/>
    <property type="match status" value="1"/>
</dbReference>
<organism evidence="2">
    <name type="scientific">marine sediment metagenome</name>
    <dbReference type="NCBI Taxonomy" id="412755"/>
    <lineage>
        <taxon>unclassified sequences</taxon>
        <taxon>metagenomes</taxon>
        <taxon>ecological metagenomes</taxon>
    </lineage>
</organism>
<dbReference type="PIRSF" id="PIRSF000883">
    <property type="entry name" value="Pesterase_MJ0912"/>
    <property type="match status" value="1"/>
</dbReference>
<protein>
    <recommendedName>
        <fullName evidence="1">Calcineurin-like phosphoesterase domain-containing protein</fullName>
    </recommendedName>
</protein>
<reference evidence="2" key="1">
    <citation type="journal article" date="2015" name="Nature">
        <title>Complex archaea that bridge the gap between prokaryotes and eukaryotes.</title>
        <authorList>
            <person name="Spang A."/>
            <person name="Saw J.H."/>
            <person name="Jorgensen S.L."/>
            <person name="Zaremba-Niedzwiedzka K."/>
            <person name="Martijn J."/>
            <person name="Lind A.E."/>
            <person name="van Eijk R."/>
            <person name="Schleper C."/>
            <person name="Guy L."/>
            <person name="Ettema T.J."/>
        </authorList>
    </citation>
    <scope>NUCLEOTIDE SEQUENCE</scope>
</reference>